<feature type="active site" description="Proton acceptor" evidence="10">
    <location>
        <position position="377"/>
    </location>
</feature>
<dbReference type="Gene3D" id="3.40.47.10">
    <property type="match status" value="1"/>
</dbReference>
<gene>
    <name evidence="14" type="ORF">FGO68_gene11312</name>
</gene>
<keyword evidence="8" id="KW-0576">Peroxisome</keyword>
<protein>
    <submittedName>
        <fullName evidence="14">Uncharacterized protein</fullName>
    </submittedName>
</protein>
<evidence type="ECO:0000256" key="8">
    <source>
        <dbReference type="ARBA" id="ARBA00023140"/>
    </source>
</evidence>
<comment type="subcellular location">
    <subcellularLocation>
        <location evidence="1">Peroxisome</location>
    </subcellularLocation>
</comment>
<dbReference type="PANTHER" id="PTHR43853:SF8">
    <property type="entry name" value="3-KETOACYL-COA THIOLASE, PEROXISOMAL"/>
    <property type="match status" value="1"/>
</dbReference>
<dbReference type="PROSITE" id="PS00098">
    <property type="entry name" value="THIOLASE_1"/>
    <property type="match status" value="1"/>
</dbReference>
<dbReference type="InterPro" id="IPR050215">
    <property type="entry name" value="Thiolase-like_sf_Thiolase"/>
</dbReference>
<feature type="domain" description="Thiolase C-terminal" evidence="13">
    <location>
        <begin position="300"/>
        <end position="419"/>
    </location>
</feature>
<evidence type="ECO:0000259" key="12">
    <source>
        <dbReference type="Pfam" id="PF00108"/>
    </source>
</evidence>
<keyword evidence="15" id="KW-1185">Reference proteome</keyword>
<name>A0A8J8NGM2_HALGN</name>
<keyword evidence="5" id="KW-0276">Fatty acid metabolism</keyword>
<evidence type="ECO:0000256" key="10">
    <source>
        <dbReference type="PIRSR" id="PIRSR000429-1"/>
    </source>
</evidence>
<feature type="domain" description="Thiolase N-terminal" evidence="12">
    <location>
        <begin position="34"/>
        <end position="290"/>
    </location>
</feature>
<dbReference type="CDD" id="cd00751">
    <property type="entry name" value="thiolase"/>
    <property type="match status" value="1"/>
</dbReference>
<keyword evidence="6" id="KW-0809">Transit peptide</keyword>
<comment type="pathway">
    <text evidence="2">Lipid metabolism.</text>
</comment>
<evidence type="ECO:0000256" key="5">
    <source>
        <dbReference type="ARBA" id="ARBA00022832"/>
    </source>
</evidence>
<dbReference type="InterPro" id="IPR020615">
    <property type="entry name" value="Thiolase_acyl_enz_int_AS"/>
</dbReference>
<comment type="similarity">
    <text evidence="3 11">Belongs to the thiolase-like superfamily. Thiolase family.</text>
</comment>
<evidence type="ECO:0000256" key="7">
    <source>
        <dbReference type="ARBA" id="ARBA00023098"/>
    </source>
</evidence>
<dbReference type="GO" id="GO:0006635">
    <property type="term" value="P:fatty acid beta-oxidation"/>
    <property type="evidence" value="ECO:0007669"/>
    <property type="project" value="TreeGrafter"/>
</dbReference>
<evidence type="ECO:0000256" key="11">
    <source>
        <dbReference type="RuleBase" id="RU003557"/>
    </source>
</evidence>
<evidence type="ECO:0000256" key="6">
    <source>
        <dbReference type="ARBA" id="ARBA00022946"/>
    </source>
</evidence>
<keyword evidence="9 11" id="KW-0012">Acyltransferase</keyword>
<dbReference type="OrthoDB" id="5404651at2759"/>
<sequence length="421" mass="44736">MEKAAQRLETLSSHLVPQTTFNAGTVIPKSDDDIVIVAYARTAITKAGKGAQKDTNTEEMLVPVLQSVISQAKIDPKIIDDVCIGSVLQNGAGANQARMAMFMAGIPETTTVKAVNRQCSSGLEAVMEIANALRVKQIDFGIGGGVESMSQASLGSAFDPKKLSPKVYENKFAKDVATINMGITSENVAERFGIKREKQDQMALESQTKAVAATKNGLLQKEITPYKTLIKDKDGKATEVVVDKDDGVRETTLEALGKLKPVFKKEGGTTTPGNASQVSDGAACVLLTRRSIAKKMGLPIHGRILSYACAGVPPDVMGIGPAFAIPVALKKAGLTVNDIDVFEINEAFASQATYTIEKLSIPREKLNPRGGAIALGHPVGMTGSRMIVTLFSELHRTNKKYGIVSMCMGTGMGACGVFEKE</sequence>
<feature type="active site" description="Proton acceptor" evidence="10">
    <location>
        <position position="407"/>
    </location>
</feature>
<dbReference type="NCBIfam" id="TIGR01930">
    <property type="entry name" value="AcCoA-C-Actrans"/>
    <property type="match status" value="1"/>
</dbReference>
<reference evidence="14" key="1">
    <citation type="submission" date="2019-06" db="EMBL/GenBank/DDBJ databases">
        <authorList>
            <person name="Zheng W."/>
        </authorList>
    </citation>
    <scope>NUCLEOTIDE SEQUENCE</scope>
    <source>
        <strain evidence="14">QDHG01</strain>
    </source>
</reference>
<dbReference type="Pfam" id="PF02803">
    <property type="entry name" value="Thiolase_C"/>
    <property type="match status" value="1"/>
</dbReference>
<dbReference type="GO" id="GO:0005777">
    <property type="term" value="C:peroxisome"/>
    <property type="evidence" value="ECO:0007669"/>
    <property type="project" value="UniProtKB-SubCell"/>
</dbReference>
<organism evidence="14 15">
    <name type="scientific">Halteria grandinella</name>
    <dbReference type="NCBI Taxonomy" id="5974"/>
    <lineage>
        <taxon>Eukaryota</taxon>
        <taxon>Sar</taxon>
        <taxon>Alveolata</taxon>
        <taxon>Ciliophora</taxon>
        <taxon>Intramacronucleata</taxon>
        <taxon>Spirotrichea</taxon>
        <taxon>Stichotrichia</taxon>
        <taxon>Sporadotrichida</taxon>
        <taxon>Halteriidae</taxon>
        <taxon>Halteria</taxon>
    </lineage>
</organism>
<evidence type="ECO:0000259" key="13">
    <source>
        <dbReference type="Pfam" id="PF02803"/>
    </source>
</evidence>
<keyword evidence="4 11" id="KW-0808">Transferase</keyword>
<evidence type="ECO:0000256" key="2">
    <source>
        <dbReference type="ARBA" id="ARBA00005189"/>
    </source>
</evidence>
<accession>A0A8J8NGM2</accession>
<feature type="active site" description="Acyl-thioester intermediate" evidence="10">
    <location>
        <position position="119"/>
    </location>
</feature>
<dbReference type="InterPro" id="IPR016039">
    <property type="entry name" value="Thiolase-like"/>
</dbReference>
<dbReference type="InterPro" id="IPR020616">
    <property type="entry name" value="Thiolase_N"/>
</dbReference>
<dbReference type="FunFam" id="3.40.47.10:FF:000010">
    <property type="entry name" value="Acetyl-CoA acetyltransferase (Thiolase)"/>
    <property type="match status" value="1"/>
</dbReference>
<evidence type="ECO:0000256" key="9">
    <source>
        <dbReference type="ARBA" id="ARBA00023315"/>
    </source>
</evidence>
<dbReference type="SUPFAM" id="SSF53901">
    <property type="entry name" value="Thiolase-like"/>
    <property type="match status" value="2"/>
</dbReference>
<dbReference type="AlphaFoldDB" id="A0A8J8NGM2"/>
<evidence type="ECO:0000256" key="4">
    <source>
        <dbReference type="ARBA" id="ARBA00022679"/>
    </source>
</evidence>
<evidence type="ECO:0000313" key="14">
    <source>
        <dbReference type="EMBL" id="TNV74383.1"/>
    </source>
</evidence>
<dbReference type="InterPro" id="IPR020613">
    <property type="entry name" value="Thiolase_CS"/>
</dbReference>
<dbReference type="PANTHER" id="PTHR43853">
    <property type="entry name" value="3-KETOACYL-COA THIOLASE, PEROXISOMAL"/>
    <property type="match status" value="1"/>
</dbReference>
<evidence type="ECO:0000313" key="15">
    <source>
        <dbReference type="Proteomes" id="UP000785679"/>
    </source>
</evidence>
<evidence type="ECO:0000256" key="3">
    <source>
        <dbReference type="ARBA" id="ARBA00010982"/>
    </source>
</evidence>
<dbReference type="PROSITE" id="PS00737">
    <property type="entry name" value="THIOLASE_2"/>
    <property type="match status" value="1"/>
</dbReference>
<dbReference type="Proteomes" id="UP000785679">
    <property type="component" value="Unassembled WGS sequence"/>
</dbReference>
<dbReference type="PIRSF" id="PIRSF000429">
    <property type="entry name" value="Ac-CoA_Ac_transf"/>
    <property type="match status" value="1"/>
</dbReference>
<keyword evidence="7" id="KW-0443">Lipid metabolism</keyword>
<evidence type="ECO:0000256" key="1">
    <source>
        <dbReference type="ARBA" id="ARBA00004275"/>
    </source>
</evidence>
<dbReference type="GO" id="GO:0003988">
    <property type="term" value="F:acetyl-CoA C-acyltransferase activity"/>
    <property type="evidence" value="ECO:0007669"/>
    <property type="project" value="TreeGrafter"/>
</dbReference>
<dbReference type="InterPro" id="IPR020617">
    <property type="entry name" value="Thiolase_C"/>
</dbReference>
<dbReference type="EMBL" id="RRYP01017061">
    <property type="protein sequence ID" value="TNV74383.1"/>
    <property type="molecule type" value="Genomic_DNA"/>
</dbReference>
<proteinExistence type="inferred from homology"/>
<dbReference type="Pfam" id="PF00108">
    <property type="entry name" value="Thiolase_N"/>
    <property type="match status" value="1"/>
</dbReference>
<comment type="caution">
    <text evidence="14">The sequence shown here is derived from an EMBL/GenBank/DDBJ whole genome shotgun (WGS) entry which is preliminary data.</text>
</comment>
<dbReference type="InterPro" id="IPR002155">
    <property type="entry name" value="Thiolase"/>
</dbReference>
<dbReference type="GO" id="GO:0010124">
    <property type="term" value="P:phenylacetate catabolic process"/>
    <property type="evidence" value="ECO:0007669"/>
    <property type="project" value="TreeGrafter"/>
</dbReference>